<accession>A0ABW0I9X5</accession>
<dbReference type="EMBL" id="JBHSMA010000001">
    <property type="protein sequence ID" value="MFC5408957.1"/>
    <property type="molecule type" value="Genomic_DNA"/>
</dbReference>
<evidence type="ECO:0000313" key="1">
    <source>
        <dbReference type="EMBL" id="MFC5408957.1"/>
    </source>
</evidence>
<gene>
    <name evidence="1" type="ORF">ACFPMF_06540</name>
</gene>
<keyword evidence="2" id="KW-1185">Reference proteome</keyword>
<comment type="caution">
    <text evidence="1">The sequence shown here is derived from an EMBL/GenBank/DDBJ whole genome shotgun (WGS) entry which is preliminary data.</text>
</comment>
<sequence>MTNSKNNTFLGAAIVRYEHLSDLKFTPDERFYNRIGINRIRFWQLVKGKKAMYTHEALVLADYFGIPVNDLLQPKPEPVV</sequence>
<evidence type="ECO:0000313" key="2">
    <source>
        <dbReference type="Proteomes" id="UP001596106"/>
    </source>
</evidence>
<reference evidence="2" key="1">
    <citation type="journal article" date="2019" name="Int. J. Syst. Evol. Microbiol.">
        <title>The Global Catalogue of Microorganisms (GCM) 10K type strain sequencing project: providing services to taxonomists for standard genome sequencing and annotation.</title>
        <authorList>
            <consortium name="The Broad Institute Genomics Platform"/>
            <consortium name="The Broad Institute Genome Sequencing Center for Infectious Disease"/>
            <person name="Wu L."/>
            <person name="Ma J."/>
        </authorList>
    </citation>
    <scope>NUCLEOTIDE SEQUENCE [LARGE SCALE GENOMIC DNA]</scope>
    <source>
        <strain evidence="2">CCUG 55250</strain>
    </source>
</reference>
<name>A0ABW0I9X5_9BACT</name>
<dbReference type="Proteomes" id="UP001596106">
    <property type="component" value="Unassembled WGS sequence"/>
</dbReference>
<evidence type="ECO:0008006" key="3">
    <source>
        <dbReference type="Google" id="ProtNLM"/>
    </source>
</evidence>
<dbReference type="RefSeq" id="WP_379842357.1">
    <property type="nucleotide sequence ID" value="NZ_JBHSMA010000001.1"/>
</dbReference>
<protein>
    <recommendedName>
        <fullName evidence="3">XRE family transcriptional regulator</fullName>
    </recommendedName>
</protein>
<proteinExistence type="predicted"/>
<organism evidence="1 2">
    <name type="scientific">Larkinella bovis</name>
    <dbReference type="NCBI Taxonomy" id="683041"/>
    <lineage>
        <taxon>Bacteria</taxon>
        <taxon>Pseudomonadati</taxon>
        <taxon>Bacteroidota</taxon>
        <taxon>Cytophagia</taxon>
        <taxon>Cytophagales</taxon>
        <taxon>Spirosomataceae</taxon>
        <taxon>Larkinella</taxon>
    </lineage>
</organism>